<dbReference type="GeneID" id="31847644"/>
<organism evidence="3 4">
    <name type="scientific">Phaeobacter gallaeciensis</name>
    <dbReference type="NCBI Taxonomy" id="60890"/>
    <lineage>
        <taxon>Bacteria</taxon>
        <taxon>Pseudomonadati</taxon>
        <taxon>Pseudomonadota</taxon>
        <taxon>Alphaproteobacteria</taxon>
        <taxon>Rhodobacterales</taxon>
        <taxon>Roseobacteraceae</taxon>
        <taxon>Phaeobacter</taxon>
    </lineage>
</organism>
<dbReference type="PANTHER" id="PTHR44154">
    <property type="entry name" value="QUINONE OXIDOREDUCTASE"/>
    <property type="match status" value="1"/>
</dbReference>
<protein>
    <submittedName>
        <fullName evidence="3">NADPH:quinone reductase</fullName>
        <ecNumber evidence="3">1.6.5.5</ecNumber>
    </submittedName>
</protein>
<reference evidence="3 4" key="1">
    <citation type="journal article" date="2017" name="Front. Microbiol.">
        <title>Phaeobacter piscinae sp. nov., a species of the Roseobacter group and potential aquaculture probiont.</title>
        <authorList>
            <person name="Sonnenschein E.C."/>
            <person name="Phippen C.B.W."/>
            <person name="Nielsen K.F."/>
            <person name="Mateiu R.V."/>
            <person name="Melchiorsen J."/>
            <person name="Gram L."/>
            <person name="Overmann J."/>
            <person name="Freese H.M."/>
        </authorList>
    </citation>
    <scope>NUCLEOTIDE SEQUENCE [LARGE SCALE GENOMIC DNA]</scope>
    <source>
        <strain evidence="3 4">P63</strain>
    </source>
</reference>
<dbReference type="GO" id="GO:0003960">
    <property type="term" value="F:quinone reductase (NADPH) activity"/>
    <property type="evidence" value="ECO:0007669"/>
    <property type="project" value="UniProtKB-EC"/>
</dbReference>
<dbReference type="InterPro" id="IPR036291">
    <property type="entry name" value="NAD(P)-bd_dom_sf"/>
</dbReference>
<dbReference type="SUPFAM" id="SSF51735">
    <property type="entry name" value="NAD(P)-binding Rossmann-fold domains"/>
    <property type="match status" value="1"/>
</dbReference>
<keyword evidence="3" id="KW-0560">Oxidoreductase</keyword>
<dbReference type="EC" id="1.6.5.5" evidence="3"/>
<dbReference type="InterPro" id="IPR013154">
    <property type="entry name" value="ADH-like_N"/>
</dbReference>
<dbReference type="EMBL" id="CP010784">
    <property type="protein sequence ID" value="ATF07323.1"/>
    <property type="molecule type" value="Genomic_DNA"/>
</dbReference>
<dbReference type="InterPro" id="IPR011032">
    <property type="entry name" value="GroES-like_sf"/>
</dbReference>
<dbReference type="Gene3D" id="3.90.180.10">
    <property type="entry name" value="Medium-chain alcohol dehydrogenases, catalytic domain"/>
    <property type="match status" value="1"/>
</dbReference>
<dbReference type="Gene3D" id="3.40.50.720">
    <property type="entry name" value="NAD(P)-binding Rossmann-like Domain"/>
    <property type="match status" value="1"/>
</dbReference>
<evidence type="ECO:0000313" key="4">
    <source>
        <dbReference type="Proteomes" id="UP000217545"/>
    </source>
</evidence>
<keyword evidence="1" id="KW-0521">NADP</keyword>
<proteinExistence type="predicted"/>
<sequence>MKTVSAIGQGAAKDSFRITNGAVPEPGSGEVRVRIHASGINPSDYKVRSGAQGPLPDGNVTPHSDGAGIIEAVGKGISSDQIGQRVWLFNVNRTEDGQAQGNRGTAAEQIVVKAELAAPLPDGISFEQGACLGVPAMTAHRALMADGPVKDQWVLVTGGAGAVGQCAIALAKWAGARVIATVSGPEKAEIARQAGADYIINYREENLPAAVLTVTGGKRIDRIIDVALSDTMKEAHLYLKQGGVIAHYATSDPAAPLPYRSLLVANAVVRFVFVYAISAQARQNAIEDINACLQTGALKLKIKRSFPLDQIVAAHEFAEQGGFAGKVILTV</sequence>
<dbReference type="InterPro" id="IPR051603">
    <property type="entry name" value="Zinc-ADH_QOR/CCCR"/>
</dbReference>
<dbReference type="PANTHER" id="PTHR44154:SF1">
    <property type="entry name" value="QUINONE OXIDOREDUCTASE"/>
    <property type="match status" value="1"/>
</dbReference>
<dbReference type="SUPFAM" id="SSF50129">
    <property type="entry name" value="GroES-like"/>
    <property type="match status" value="1"/>
</dbReference>
<accession>A0AAD0EE91</accession>
<evidence type="ECO:0000313" key="3">
    <source>
        <dbReference type="EMBL" id="ATF07323.1"/>
    </source>
</evidence>
<dbReference type="RefSeq" id="WP_024098625.1">
    <property type="nucleotide sequence ID" value="NZ_CP010588.1"/>
</dbReference>
<dbReference type="Proteomes" id="UP000217545">
    <property type="component" value="Chromosome"/>
</dbReference>
<dbReference type="Pfam" id="PF00107">
    <property type="entry name" value="ADH_zinc_N"/>
    <property type="match status" value="1"/>
</dbReference>
<dbReference type="SMART" id="SM00829">
    <property type="entry name" value="PKS_ER"/>
    <property type="match status" value="1"/>
</dbReference>
<name>A0AAD0EE91_9RHOB</name>
<evidence type="ECO:0000259" key="2">
    <source>
        <dbReference type="SMART" id="SM00829"/>
    </source>
</evidence>
<dbReference type="AlphaFoldDB" id="A0AAD0EE91"/>
<gene>
    <name evidence="3" type="ORF">PhaeoP63_03275</name>
</gene>
<feature type="domain" description="Enoyl reductase (ER)" evidence="2">
    <location>
        <begin position="11"/>
        <end position="329"/>
    </location>
</feature>
<evidence type="ECO:0000256" key="1">
    <source>
        <dbReference type="ARBA" id="ARBA00022857"/>
    </source>
</evidence>
<dbReference type="Pfam" id="PF08240">
    <property type="entry name" value="ADH_N"/>
    <property type="match status" value="1"/>
</dbReference>
<dbReference type="InterPro" id="IPR013149">
    <property type="entry name" value="ADH-like_C"/>
</dbReference>
<dbReference type="InterPro" id="IPR020843">
    <property type="entry name" value="ER"/>
</dbReference>
<dbReference type="CDD" id="cd08253">
    <property type="entry name" value="zeta_crystallin"/>
    <property type="match status" value="1"/>
</dbReference>